<accession>A0A0F9PF61</accession>
<dbReference type="EMBL" id="LAZR01005467">
    <property type="protein sequence ID" value="KKM99685.1"/>
    <property type="molecule type" value="Genomic_DNA"/>
</dbReference>
<organism evidence="1">
    <name type="scientific">marine sediment metagenome</name>
    <dbReference type="NCBI Taxonomy" id="412755"/>
    <lineage>
        <taxon>unclassified sequences</taxon>
        <taxon>metagenomes</taxon>
        <taxon>ecological metagenomes</taxon>
    </lineage>
</organism>
<dbReference type="AlphaFoldDB" id="A0A0F9PF61"/>
<sequence length="63" mass="7249">MKRKEQVSQYLVLRHLPTGLFYIGQICIDLDGLVQPCSKISDFFETFGEAEDELKELKGEKDV</sequence>
<name>A0A0F9PF61_9ZZZZ</name>
<reference evidence="1" key="1">
    <citation type="journal article" date="2015" name="Nature">
        <title>Complex archaea that bridge the gap between prokaryotes and eukaryotes.</title>
        <authorList>
            <person name="Spang A."/>
            <person name="Saw J.H."/>
            <person name="Jorgensen S.L."/>
            <person name="Zaremba-Niedzwiedzka K."/>
            <person name="Martijn J."/>
            <person name="Lind A.E."/>
            <person name="van Eijk R."/>
            <person name="Schleper C."/>
            <person name="Guy L."/>
            <person name="Ettema T.J."/>
        </authorList>
    </citation>
    <scope>NUCLEOTIDE SEQUENCE</scope>
</reference>
<gene>
    <name evidence="1" type="ORF">LCGC14_1145340</name>
</gene>
<evidence type="ECO:0000313" key="1">
    <source>
        <dbReference type="EMBL" id="KKM99685.1"/>
    </source>
</evidence>
<protein>
    <submittedName>
        <fullName evidence="1">Uncharacterized protein</fullName>
    </submittedName>
</protein>
<comment type="caution">
    <text evidence="1">The sequence shown here is derived from an EMBL/GenBank/DDBJ whole genome shotgun (WGS) entry which is preliminary data.</text>
</comment>
<proteinExistence type="predicted"/>